<dbReference type="InterPro" id="IPR001460">
    <property type="entry name" value="PCN-bd_Tpept"/>
</dbReference>
<name>A0A1S6IMQ7_9LACT</name>
<dbReference type="CDD" id="cd06575">
    <property type="entry name" value="PASTA_Pbp2x-like_2"/>
    <property type="match status" value="1"/>
</dbReference>
<evidence type="ECO:0000256" key="3">
    <source>
        <dbReference type="ARBA" id="ARBA00023136"/>
    </source>
</evidence>
<dbReference type="RefSeq" id="WP_062471269.1">
    <property type="nucleotide sequence ID" value="NZ_BBYN01000028.1"/>
</dbReference>
<dbReference type="Pfam" id="PF03793">
    <property type="entry name" value="PASTA"/>
    <property type="match status" value="1"/>
</dbReference>
<dbReference type="Gene3D" id="2.20.70.70">
    <property type="match status" value="1"/>
</dbReference>
<dbReference type="Gene3D" id="3.30.70.2110">
    <property type="match status" value="1"/>
</dbReference>
<evidence type="ECO:0000256" key="1">
    <source>
        <dbReference type="ARBA" id="ARBA00004162"/>
    </source>
</evidence>
<dbReference type="PROSITE" id="PS51178">
    <property type="entry name" value="PASTA"/>
    <property type="match status" value="1"/>
</dbReference>
<dbReference type="AlphaFoldDB" id="A0A1S6IMQ7"/>
<dbReference type="KEGG" id="jda:BW727_100440"/>
<dbReference type="SUPFAM" id="SSF56519">
    <property type="entry name" value="Penicillin binding protein dimerisation domain"/>
    <property type="match status" value="1"/>
</dbReference>
<dbReference type="Gene3D" id="3.40.710.10">
    <property type="entry name" value="DD-peptidase/beta-lactamase superfamily"/>
    <property type="match status" value="1"/>
</dbReference>
<dbReference type="InterPro" id="IPR005543">
    <property type="entry name" value="PASTA_dom"/>
</dbReference>
<evidence type="ECO:0000313" key="6">
    <source>
        <dbReference type="Proteomes" id="UP000188993"/>
    </source>
</evidence>
<dbReference type="InterPro" id="IPR036138">
    <property type="entry name" value="PBP_dimer_sf"/>
</dbReference>
<proteinExistence type="inferred from homology"/>
<dbReference type="Pfam" id="PF00905">
    <property type="entry name" value="Transpeptidase"/>
    <property type="match status" value="1"/>
</dbReference>
<dbReference type="GO" id="GO:0005886">
    <property type="term" value="C:plasma membrane"/>
    <property type="evidence" value="ECO:0007669"/>
    <property type="project" value="UniProtKB-SubCell"/>
</dbReference>
<keyword evidence="3" id="KW-0472">Membrane</keyword>
<evidence type="ECO:0000259" key="4">
    <source>
        <dbReference type="PROSITE" id="PS51178"/>
    </source>
</evidence>
<dbReference type="OrthoDB" id="9804124at2"/>
<dbReference type="GO" id="GO:0008658">
    <property type="term" value="F:penicillin binding"/>
    <property type="evidence" value="ECO:0007669"/>
    <property type="project" value="InterPro"/>
</dbReference>
<feature type="domain" description="PASTA" evidence="4">
    <location>
        <begin position="598"/>
        <end position="659"/>
    </location>
</feature>
<dbReference type="SUPFAM" id="SSF56601">
    <property type="entry name" value="beta-lactamase/transpeptidase-like"/>
    <property type="match status" value="1"/>
</dbReference>
<comment type="subcellular location">
    <subcellularLocation>
        <location evidence="1">Cell membrane</location>
        <topology evidence="1">Single-pass membrane protein</topology>
    </subcellularLocation>
</comment>
<dbReference type="Pfam" id="PF03717">
    <property type="entry name" value="PBP_dimer"/>
    <property type="match status" value="1"/>
</dbReference>
<evidence type="ECO:0000256" key="2">
    <source>
        <dbReference type="ARBA" id="ARBA00007171"/>
    </source>
</evidence>
<dbReference type="SMART" id="SM00740">
    <property type="entry name" value="PASTA"/>
    <property type="match status" value="2"/>
</dbReference>
<sequence length="715" mass="79415">MKNNNNPQKNRRNMTRVLMLFTGVIFLIFATRFSMIMMTKTVNGENLSERIENLYTRSSILPAKRGTIYDIGGNPIALDATSYSLIGVLTDKWSNEDQPNHIIEKEKTAEALAKHIDLSKSELLEILNQTERDQVEFGEPGMNLTYGEKIKIEEEKLPGIVFQETPSRLYPNGVFASHLVGYAAISEESKEAADQVLTGFMGVEEEFDKQLKGTDGEVIRQQDSQGYALPGMEMILEEPTDGKDIYMTLDLRLQTYLESLITTAFEESEPKSMTAMLVNAKTGAIEAATQRPSFNATTMEGVDLKWQNLLVEETFEPGSTFKVLTIAAAINEGVFQPQETYQSGSIAVEGGIISDFNKIGWGEISYLEGFARSSNVAVVKLIEKMGFDVWESYMQAFGISTSTNSGLSNEAKGHYNFDYPLEQANTAFGQGVTVTPFQLVQAFTAISNGGTMMKIHYIDKIVDPKTKEVQKIEPEELASPITPETAKAVLNYLTEVVYTDYGTASAYQIDNARVGVKTGTAELVNPETGMYYTGTYEYLYSAIGFAPIEDPEYILYVTLELPQNNEPKVFVDYLSEVFNPLMTRAVSYAQLGNEDQEETVQAQIPKVTQLSKEEAITKLEEDGFGLISTIGTGSRIVQQYPAQMVPTLLNQRIILMTEGAMTMPDVSGWSRDDVLKVSELTGVNFQFKGEGFVSEQDLPAGYLLDTKKTIHITLE</sequence>
<dbReference type="SUPFAM" id="SSF54184">
    <property type="entry name" value="Penicillin-binding protein 2x (pbp-2x), c-terminal domain"/>
    <property type="match status" value="2"/>
</dbReference>
<dbReference type="Proteomes" id="UP000188993">
    <property type="component" value="Chromosome"/>
</dbReference>
<dbReference type="InterPro" id="IPR005311">
    <property type="entry name" value="PBP_dimer"/>
</dbReference>
<accession>A0A1S6IMQ7</accession>
<dbReference type="EMBL" id="CP019728">
    <property type="protein sequence ID" value="AQS52833.1"/>
    <property type="molecule type" value="Genomic_DNA"/>
</dbReference>
<dbReference type="PANTHER" id="PTHR30627">
    <property type="entry name" value="PEPTIDOGLYCAN D,D-TRANSPEPTIDASE"/>
    <property type="match status" value="1"/>
</dbReference>
<dbReference type="Gene3D" id="3.90.1310.10">
    <property type="entry name" value="Penicillin-binding protein 2a (Domain 2)"/>
    <property type="match status" value="1"/>
</dbReference>
<dbReference type="STRING" id="708126.BW727_100440"/>
<dbReference type="GO" id="GO:0071555">
    <property type="term" value="P:cell wall organization"/>
    <property type="evidence" value="ECO:0007669"/>
    <property type="project" value="TreeGrafter"/>
</dbReference>
<dbReference type="PANTHER" id="PTHR30627:SF26">
    <property type="entry name" value="PENICILLIN-BINDING PROTEIN 2B"/>
    <property type="match status" value="1"/>
</dbReference>
<reference evidence="5 6" key="1">
    <citation type="journal article" date="2014" name="Int. J. Syst. Evol. Microbiol.">
        <title>Jeotgalibaca dankookensis gen. nov., sp. nov., a member of the family Carnobacteriaceae, isolated from seujeot (Korean traditional food).</title>
        <authorList>
            <person name="Lee D.G."/>
            <person name="Trujillo M.E."/>
            <person name="Kang H."/>
            <person name="Ahn T.Y."/>
        </authorList>
    </citation>
    <scope>NUCLEOTIDE SEQUENCE [LARGE SCALE GENOMIC DNA]</scope>
    <source>
        <strain evidence="5 6">EX-07</strain>
    </source>
</reference>
<comment type="similarity">
    <text evidence="2">Belongs to the transpeptidase family.</text>
</comment>
<keyword evidence="6" id="KW-1185">Reference proteome</keyword>
<dbReference type="InterPro" id="IPR050515">
    <property type="entry name" value="Beta-lactam/transpept"/>
</dbReference>
<dbReference type="InterPro" id="IPR012338">
    <property type="entry name" value="Beta-lactam/transpept-like"/>
</dbReference>
<protein>
    <submittedName>
        <fullName evidence="5">Penicillin-binding protein 2B</fullName>
    </submittedName>
</protein>
<gene>
    <name evidence="5" type="primary">pbpB</name>
    <name evidence="5" type="ORF">BW727_100440</name>
</gene>
<evidence type="ECO:0000313" key="5">
    <source>
        <dbReference type="EMBL" id="AQS52833.1"/>
    </source>
</evidence>
<organism evidence="5 6">
    <name type="scientific">Jeotgalibaca dankookensis</name>
    <dbReference type="NCBI Taxonomy" id="708126"/>
    <lineage>
        <taxon>Bacteria</taxon>
        <taxon>Bacillati</taxon>
        <taxon>Bacillota</taxon>
        <taxon>Bacilli</taxon>
        <taxon>Lactobacillales</taxon>
        <taxon>Carnobacteriaceae</taxon>
        <taxon>Jeotgalibaca</taxon>
    </lineage>
</organism>